<sequence>MTVQISSYLQGPLGEAVVATDATATLGTPTLRPALLLEGSTAGGSTVEGPHLRMLGPGDVVGLAPGAVVRTDPLDGAVDVEPNYLAVVELAPPELPWLLTPARPADGRLRPWLVLVVVEAATAGFTPGAPPVLRADVAELPDLRESWAWAHVQRSSGAVLPGGGTAPVGSVGRLVCARRLRPGVRYRACVVPAFSTGVAAGLGDPPPPETPHAPAWDVGVGGSVTLPVLHTWTFTTGPSGDFEQLVRRLHPADPVAFAASSARVVDARAPWPGTPASPEPLLVGVRGALVPVGAPDEPEPRLGADDEARFRERITTHVEAPAARVRPEGDGDADRVGALAPPLYGGPHVGAELLAEGPAWLAQLNTSIPYRIAAGLGAEYVRTHQEQLMARAWEQVGAIREANRRRGVVELTTVVAERVHARHVAPLEPGELIALAAPANARTTTSPSTTLALEERMSRLVDGAATTAFARRVRPHGGLGRRTGASVRGVVPRALEGAVTVPVPAPVVPPSPSSGASVVPGVVAEATARQLVALTALGSVAAVNGDAVGSAALVARVEQVAGPAMASALAAGTVADVVGAISADVGAASAAAQATVADLVEHPEQFGSAGLLGVPVEGARLAARVSESLLPGSSHRSRLASQTTVPPGLAASGADAPLMASPEFPLPTALTLLESDPEWLVPGVGAFPANAVALLRPHGAFVESFLVGMNGELMRELVWREFPTDRRGTAFSRFWPRPSGTPDVPPVATWTDDVPLGARAAGSGDLAVLLVRGDVLRRYPGTVVTAIRSAPPDAAGRLLPDPAGVPQVPLFALPVDESTTAFAFEIPTAELLRAPTADAPGWFFVFAENAYRIRFGFDEPGPTPGPLTGWADAEWPPSDEAARVTSVPVVRGHASVGTPFGPPTGDGAGVPADVPVWGRDAADTARIALQRPFRVAVQAATLLVPPGAGLGGGG</sequence>
<dbReference type="EMBL" id="AXCY01000043">
    <property type="protein sequence ID" value="KGM10661.1"/>
    <property type="molecule type" value="Genomic_DNA"/>
</dbReference>
<reference evidence="2 3" key="2">
    <citation type="journal article" date="2015" name="Stand. Genomic Sci.">
        <title>Draft genome sequence of Cellulomonas carbonis T26(T) and comparative analysis of six Cellulomonas genomes.</title>
        <authorList>
            <person name="Zhuang W."/>
            <person name="Zhang S."/>
            <person name="Xia X."/>
            <person name="Wang G."/>
        </authorList>
    </citation>
    <scope>NUCLEOTIDE SEQUENCE [LARGE SCALE GENOMIC DNA]</scope>
    <source>
        <strain evidence="2 3">T26</strain>
    </source>
</reference>
<reference evidence="2 3" key="1">
    <citation type="submission" date="2013-08" db="EMBL/GenBank/DDBJ databases">
        <title>Genome sequencing of Cellulomonas carbonis T26.</title>
        <authorList>
            <person name="Chen F."/>
            <person name="Li Y."/>
            <person name="Wang G."/>
        </authorList>
    </citation>
    <scope>NUCLEOTIDE SEQUENCE [LARGE SCALE GENOMIC DNA]</scope>
    <source>
        <strain evidence="2 3">T26</strain>
    </source>
</reference>
<feature type="region of interest" description="Disordered" evidence="1">
    <location>
        <begin position="633"/>
        <end position="654"/>
    </location>
</feature>
<organism evidence="2 3">
    <name type="scientific">Cellulomonas carbonis T26</name>
    <dbReference type="NCBI Taxonomy" id="947969"/>
    <lineage>
        <taxon>Bacteria</taxon>
        <taxon>Bacillati</taxon>
        <taxon>Actinomycetota</taxon>
        <taxon>Actinomycetes</taxon>
        <taxon>Micrococcales</taxon>
        <taxon>Cellulomonadaceae</taxon>
        <taxon>Cellulomonas</taxon>
    </lineage>
</organism>
<name>A0A0A0BRS7_9CELL</name>
<dbReference type="RefSeq" id="WP_052426209.1">
    <property type="nucleotide sequence ID" value="NZ_AXCY01000043.1"/>
</dbReference>
<dbReference type="OrthoDB" id="9816502at2"/>
<dbReference type="AlphaFoldDB" id="A0A0A0BRS7"/>
<keyword evidence="3" id="KW-1185">Reference proteome</keyword>
<accession>A0A0A0BRS7</accession>
<protein>
    <submittedName>
        <fullName evidence="2">Uncharacterized protein</fullName>
    </submittedName>
</protein>
<gene>
    <name evidence="2" type="ORF">N868_14160</name>
</gene>
<proteinExistence type="predicted"/>
<comment type="caution">
    <text evidence="2">The sequence shown here is derived from an EMBL/GenBank/DDBJ whole genome shotgun (WGS) entry which is preliminary data.</text>
</comment>
<dbReference type="Proteomes" id="UP000029839">
    <property type="component" value="Unassembled WGS sequence"/>
</dbReference>
<evidence type="ECO:0000313" key="2">
    <source>
        <dbReference type="EMBL" id="KGM10661.1"/>
    </source>
</evidence>
<evidence type="ECO:0000313" key="3">
    <source>
        <dbReference type="Proteomes" id="UP000029839"/>
    </source>
</evidence>
<evidence type="ECO:0000256" key="1">
    <source>
        <dbReference type="SAM" id="MobiDB-lite"/>
    </source>
</evidence>